<protein>
    <submittedName>
        <fullName evidence="1">Uncharacterized protein</fullName>
    </submittedName>
</protein>
<sequence>MDLLFKVENLVQDIYKVDVQAESLVNMISLSNDSQTSDQYYPDEDDYMNAASVSFSDGNLLATAPSKTIKQQRIHSKVYHYFEKMSPNGEWLEDHQMFCYMYKCNHCSVTIGIIGWNISNIDKHQAKCVGRFTAWEGKSPGSINPNLGAKIAAEEQETLQKSLVEGILAIQLSFSIFETPRLRSFLSQLCPNFICPK</sequence>
<dbReference type="EMBL" id="AVOT02057871">
    <property type="protein sequence ID" value="MBW0551903.1"/>
    <property type="molecule type" value="Genomic_DNA"/>
</dbReference>
<proteinExistence type="predicted"/>
<reference evidence="1" key="1">
    <citation type="submission" date="2021-03" db="EMBL/GenBank/DDBJ databases">
        <title>Draft genome sequence of rust myrtle Austropuccinia psidii MF-1, a brazilian biotype.</title>
        <authorList>
            <person name="Quecine M.C."/>
            <person name="Pachon D.M.R."/>
            <person name="Bonatelli M.L."/>
            <person name="Correr F.H."/>
            <person name="Franceschini L.M."/>
            <person name="Leite T.F."/>
            <person name="Margarido G.R.A."/>
            <person name="Almeida C.A."/>
            <person name="Ferrarezi J.A."/>
            <person name="Labate C.A."/>
        </authorList>
    </citation>
    <scope>NUCLEOTIDE SEQUENCE</scope>
    <source>
        <strain evidence="1">MF-1</strain>
    </source>
</reference>
<organism evidence="1 2">
    <name type="scientific">Austropuccinia psidii MF-1</name>
    <dbReference type="NCBI Taxonomy" id="1389203"/>
    <lineage>
        <taxon>Eukaryota</taxon>
        <taxon>Fungi</taxon>
        <taxon>Dikarya</taxon>
        <taxon>Basidiomycota</taxon>
        <taxon>Pucciniomycotina</taxon>
        <taxon>Pucciniomycetes</taxon>
        <taxon>Pucciniales</taxon>
        <taxon>Sphaerophragmiaceae</taxon>
        <taxon>Austropuccinia</taxon>
    </lineage>
</organism>
<accession>A0A9Q3IX26</accession>
<evidence type="ECO:0000313" key="2">
    <source>
        <dbReference type="Proteomes" id="UP000765509"/>
    </source>
</evidence>
<dbReference type="Proteomes" id="UP000765509">
    <property type="component" value="Unassembled WGS sequence"/>
</dbReference>
<dbReference type="OrthoDB" id="3259198at2759"/>
<comment type="caution">
    <text evidence="1">The sequence shown here is derived from an EMBL/GenBank/DDBJ whole genome shotgun (WGS) entry which is preliminary data.</text>
</comment>
<keyword evidence="2" id="KW-1185">Reference proteome</keyword>
<dbReference type="AlphaFoldDB" id="A0A9Q3IX26"/>
<evidence type="ECO:0000313" key="1">
    <source>
        <dbReference type="EMBL" id="MBW0551903.1"/>
    </source>
</evidence>
<gene>
    <name evidence="1" type="ORF">O181_091618</name>
</gene>
<name>A0A9Q3IX26_9BASI</name>